<dbReference type="SMART" id="SM00181">
    <property type="entry name" value="EGF"/>
    <property type="match status" value="3"/>
</dbReference>
<dbReference type="PANTHER" id="PTHR14949">
    <property type="entry name" value="EGF-LIKE-DOMAIN, MULTIPLE 7, 8"/>
    <property type="match status" value="1"/>
</dbReference>
<reference evidence="8" key="1">
    <citation type="submission" date="2025-08" db="UniProtKB">
        <authorList>
            <consortium name="Ensembl"/>
        </authorList>
    </citation>
    <scope>IDENTIFICATION</scope>
</reference>
<feature type="disulfide bond" evidence="5">
    <location>
        <begin position="72"/>
        <end position="81"/>
    </location>
</feature>
<evidence type="ECO:0000256" key="5">
    <source>
        <dbReference type="PROSITE-ProRule" id="PRU00076"/>
    </source>
</evidence>
<dbReference type="AlphaFoldDB" id="A0A672MAY3"/>
<keyword evidence="4 5" id="KW-1015">Disulfide bond</keyword>
<evidence type="ECO:0000256" key="2">
    <source>
        <dbReference type="ARBA" id="ARBA00022729"/>
    </source>
</evidence>
<evidence type="ECO:0000313" key="8">
    <source>
        <dbReference type="Ensembl" id="ENSSGRP00000035710.1"/>
    </source>
</evidence>
<evidence type="ECO:0000313" key="9">
    <source>
        <dbReference type="Proteomes" id="UP000472262"/>
    </source>
</evidence>
<sequence length="141" mass="15584">KSMGTETVCLPYFSIYLLLSLCNLPCKNRGQCMRNNVCSCPEGYTGKRCQKTACLQKCKNGGECVGPNTCHCPAGWEGLKCQTRKILISVFYLIIFLTAICKQTCLNGGRCVFPNFCHCRQGYTGPSCGTKVSISQKHCHH</sequence>
<dbReference type="Pfam" id="PF12661">
    <property type="entry name" value="hEGF"/>
    <property type="match status" value="2"/>
</dbReference>
<dbReference type="PANTHER" id="PTHR14949:SF54">
    <property type="entry name" value="VWFD DOMAIN-CONTAINING PROTEIN"/>
    <property type="match status" value="1"/>
</dbReference>
<feature type="disulfide bond" evidence="5">
    <location>
        <begin position="101"/>
        <end position="111"/>
    </location>
</feature>
<dbReference type="InterPro" id="IPR013032">
    <property type="entry name" value="EGF-like_CS"/>
</dbReference>
<feature type="signal peptide" evidence="6">
    <location>
        <begin position="1"/>
        <end position="30"/>
    </location>
</feature>
<feature type="disulfide bond" evidence="5">
    <location>
        <begin position="40"/>
        <end position="49"/>
    </location>
</feature>
<reference evidence="8" key="2">
    <citation type="submission" date="2025-09" db="UniProtKB">
        <authorList>
            <consortium name="Ensembl"/>
        </authorList>
    </citation>
    <scope>IDENTIFICATION</scope>
</reference>
<feature type="domain" description="EGF-like" evidence="7">
    <location>
        <begin position="51"/>
        <end position="82"/>
    </location>
</feature>
<dbReference type="SUPFAM" id="SSF57196">
    <property type="entry name" value="EGF/Laminin"/>
    <property type="match status" value="2"/>
</dbReference>
<evidence type="ECO:0000256" key="4">
    <source>
        <dbReference type="ARBA" id="ARBA00023157"/>
    </source>
</evidence>
<dbReference type="InParanoid" id="A0A672MAY3"/>
<feature type="disulfide bond" evidence="5">
    <location>
        <begin position="54"/>
        <end position="64"/>
    </location>
</feature>
<name>A0A672MAY3_SINGR</name>
<evidence type="ECO:0000256" key="1">
    <source>
        <dbReference type="ARBA" id="ARBA00022536"/>
    </source>
</evidence>
<proteinExistence type="predicted"/>
<dbReference type="Proteomes" id="UP000472262">
    <property type="component" value="Unassembled WGS sequence"/>
</dbReference>
<evidence type="ECO:0000259" key="7">
    <source>
        <dbReference type="PROSITE" id="PS50026"/>
    </source>
</evidence>
<dbReference type="InterPro" id="IPR050969">
    <property type="entry name" value="Dev_Signal_Modulators"/>
</dbReference>
<accession>A0A672MAY3</accession>
<evidence type="ECO:0000256" key="3">
    <source>
        <dbReference type="ARBA" id="ARBA00022737"/>
    </source>
</evidence>
<dbReference type="InterPro" id="IPR000742">
    <property type="entry name" value="EGF"/>
</dbReference>
<feature type="chain" id="PRO_5025642811" description="EGF-like domain-containing protein" evidence="6">
    <location>
        <begin position="31"/>
        <end position="141"/>
    </location>
</feature>
<protein>
    <recommendedName>
        <fullName evidence="7">EGF-like domain-containing protein</fullName>
    </recommendedName>
</protein>
<feature type="domain" description="EGF-like" evidence="7">
    <location>
        <begin position="18"/>
        <end position="50"/>
    </location>
</feature>
<feature type="disulfide bond" evidence="5">
    <location>
        <begin position="119"/>
        <end position="128"/>
    </location>
</feature>
<dbReference type="OMA" id="NACICAT"/>
<feature type="domain" description="EGF-like" evidence="7">
    <location>
        <begin position="97"/>
        <end position="129"/>
    </location>
</feature>
<dbReference type="GO" id="GO:0005102">
    <property type="term" value="F:signaling receptor binding"/>
    <property type="evidence" value="ECO:0007669"/>
    <property type="project" value="TreeGrafter"/>
</dbReference>
<dbReference type="InterPro" id="IPR013111">
    <property type="entry name" value="EGF_extracell"/>
</dbReference>
<dbReference type="Ensembl" id="ENSSGRT00000038331.1">
    <property type="protein sequence ID" value="ENSSGRP00000035710.1"/>
    <property type="gene ID" value="ENSSGRG00000019771.1"/>
</dbReference>
<dbReference type="Gene3D" id="2.10.25.10">
    <property type="entry name" value="Laminin"/>
    <property type="match status" value="3"/>
</dbReference>
<organism evidence="8 9">
    <name type="scientific">Sinocyclocheilus grahami</name>
    <name type="common">Dianchi golden-line fish</name>
    <name type="synonym">Barbus grahami</name>
    <dbReference type="NCBI Taxonomy" id="75366"/>
    <lineage>
        <taxon>Eukaryota</taxon>
        <taxon>Metazoa</taxon>
        <taxon>Chordata</taxon>
        <taxon>Craniata</taxon>
        <taxon>Vertebrata</taxon>
        <taxon>Euteleostomi</taxon>
        <taxon>Actinopterygii</taxon>
        <taxon>Neopterygii</taxon>
        <taxon>Teleostei</taxon>
        <taxon>Ostariophysi</taxon>
        <taxon>Cypriniformes</taxon>
        <taxon>Cyprinidae</taxon>
        <taxon>Cyprininae</taxon>
        <taxon>Sinocyclocheilus</taxon>
    </lineage>
</organism>
<comment type="caution">
    <text evidence="5">Lacks conserved residue(s) required for the propagation of feature annotation.</text>
</comment>
<keyword evidence="2 6" id="KW-0732">Signal</keyword>
<dbReference type="Pfam" id="PF07974">
    <property type="entry name" value="EGF_2"/>
    <property type="match status" value="1"/>
</dbReference>
<dbReference type="PROSITE" id="PS50026">
    <property type="entry name" value="EGF_3"/>
    <property type="match status" value="3"/>
</dbReference>
<evidence type="ECO:0000256" key="6">
    <source>
        <dbReference type="SAM" id="SignalP"/>
    </source>
</evidence>
<dbReference type="GO" id="GO:0005576">
    <property type="term" value="C:extracellular region"/>
    <property type="evidence" value="ECO:0007669"/>
    <property type="project" value="TreeGrafter"/>
</dbReference>
<feature type="disulfide bond" evidence="5">
    <location>
        <begin position="22"/>
        <end position="32"/>
    </location>
</feature>
<dbReference type="PROSITE" id="PS01186">
    <property type="entry name" value="EGF_2"/>
    <property type="match status" value="3"/>
</dbReference>
<dbReference type="GO" id="GO:0009986">
    <property type="term" value="C:cell surface"/>
    <property type="evidence" value="ECO:0007669"/>
    <property type="project" value="TreeGrafter"/>
</dbReference>
<keyword evidence="3" id="KW-0677">Repeat</keyword>
<keyword evidence="9" id="KW-1185">Reference proteome</keyword>
<dbReference type="PROSITE" id="PS00022">
    <property type="entry name" value="EGF_1"/>
    <property type="match status" value="3"/>
</dbReference>
<keyword evidence="1 5" id="KW-0245">EGF-like domain</keyword>